<dbReference type="GO" id="GO:0016993">
    <property type="term" value="F:precorrin-8X methylmutase activity"/>
    <property type="evidence" value="ECO:0007669"/>
    <property type="project" value="UniProtKB-EC"/>
</dbReference>
<dbReference type="SUPFAM" id="SSF63965">
    <property type="entry name" value="Precorrin-8X methylmutase CbiC/CobH"/>
    <property type="match status" value="1"/>
</dbReference>
<gene>
    <name evidence="6" type="ORF">Rai3103_03675</name>
</gene>
<dbReference type="UniPathway" id="UPA00148"/>
<dbReference type="InterPro" id="IPR003722">
    <property type="entry name" value="Cbl_synth_CobH/CbiC"/>
</dbReference>
<feature type="domain" description="Cobalamin biosynthesis precorrin-8X methylmutase CobH/CbiC" evidence="5">
    <location>
        <begin position="19"/>
        <end position="212"/>
    </location>
</feature>
<dbReference type="KEGG" id="rain:Rai3103_03675"/>
<dbReference type="NCBIfam" id="NF006136">
    <property type="entry name" value="PRK08285.1"/>
    <property type="match status" value="1"/>
</dbReference>
<dbReference type="PANTHER" id="PTHR43588:SF1">
    <property type="entry name" value="COBALT-PRECORRIN-8 METHYLMUTASE"/>
    <property type="match status" value="1"/>
</dbReference>
<evidence type="ECO:0000313" key="7">
    <source>
        <dbReference type="Proteomes" id="UP000386847"/>
    </source>
</evidence>
<dbReference type="Pfam" id="PF02570">
    <property type="entry name" value="CbiC"/>
    <property type="match status" value="1"/>
</dbReference>
<name>A0A5Q2FF61_9ACTN</name>
<evidence type="ECO:0000256" key="1">
    <source>
        <dbReference type="ARBA" id="ARBA00004953"/>
    </source>
</evidence>
<organism evidence="6 7">
    <name type="scientific">Raineyella fluvialis</name>
    <dbReference type="NCBI Taxonomy" id="2662261"/>
    <lineage>
        <taxon>Bacteria</taxon>
        <taxon>Bacillati</taxon>
        <taxon>Actinomycetota</taxon>
        <taxon>Actinomycetes</taxon>
        <taxon>Propionibacteriales</taxon>
        <taxon>Propionibacteriaceae</taxon>
        <taxon>Raineyella</taxon>
    </lineage>
</organism>
<evidence type="ECO:0000256" key="3">
    <source>
        <dbReference type="ARBA" id="ARBA00022573"/>
    </source>
</evidence>
<protein>
    <submittedName>
        <fullName evidence="6">Precorrin-8X methylmutase</fullName>
        <ecNumber evidence="6">5.4.99.61</ecNumber>
    </submittedName>
</protein>
<dbReference type="AlphaFoldDB" id="A0A5Q2FF61"/>
<evidence type="ECO:0000256" key="4">
    <source>
        <dbReference type="ARBA" id="ARBA00023235"/>
    </source>
</evidence>
<dbReference type="PANTHER" id="PTHR43588">
    <property type="entry name" value="COBALT-PRECORRIN-8 METHYLMUTASE"/>
    <property type="match status" value="1"/>
</dbReference>
<evidence type="ECO:0000256" key="2">
    <source>
        <dbReference type="ARBA" id="ARBA00009774"/>
    </source>
</evidence>
<keyword evidence="7" id="KW-1185">Reference proteome</keyword>
<keyword evidence="4 6" id="KW-0413">Isomerase</keyword>
<dbReference type="Proteomes" id="UP000386847">
    <property type="component" value="Chromosome"/>
</dbReference>
<reference evidence="6 7" key="1">
    <citation type="submission" date="2019-10" db="EMBL/GenBank/DDBJ databases">
        <title>Genomic analysis of Raineyella sp. CBA3103.</title>
        <authorList>
            <person name="Roh S.W."/>
        </authorList>
    </citation>
    <scope>NUCLEOTIDE SEQUENCE [LARGE SCALE GENOMIC DNA]</scope>
    <source>
        <strain evidence="6 7">CBA3103</strain>
    </source>
</reference>
<evidence type="ECO:0000313" key="6">
    <source>
        <dbReference type="EMBL" id="QGF22916.1"/>
    </source>
</evidence>
<accession>A0A5Q2FF61</accession>
<dbReference type="RefSeq" id="WP_153571443.1">
    <property type="nucleotide sequence ID" value="NZ_CP045725.1"/>
</dbReference>
<dbReference type="InterPro" id="IPR036588">
    <property type="entry name" value="CobH/CbiC_sf"/>
</dbReference>
<dbReference type="Gene3D" id="3.40.50.10230">
    <property type="entry name" value="Cobalamin biosynthesis CobH/CbiC, precorrin-8X methylmutase"/>
    <property type="match status" value="1"/>
</dbReference>
<evidence type="ECO:0000259" key="5">
    <source>
        <dbReference type="Pfam" id="PF02570"/>
    </source>
</evidence>
<proteinExistence type="inferred from homology"/>
<dbReference type="EC" id="5.4.99.61" evidence="6"/>
<sequence length="215" mass="22536">MAPTPALHPPYDYLRDGADIYRESFAIIRSETRLEHLPADVAHVAVRMVHASAQPDIVDDLRYSPGVVAACREALAAGAPILCDSTMVAHGIIRSTLPADNEVICRLADPQLPELARRLGTTKAAAAIDLWAERLEGAIVAIGNAPTALFHLLETIGAGGPRPAAIVGIPVGFVGADRSKEALAANPWGLEYLTLLGRRGGSAVAAAAVNAMSIR</sequence>
<dbReference type="GO" id="GO:0009236">
    <property type="term" value="P:cobalamin biosynthetic process"/>
    <property type="evidence" value="ECO:0007669"/>
    <property type="project" value="UniProtKB-UniPathway"/>
</dbReference>
<keyword evidence="3" id="KW-0169">Cobalamin biosynthesis</keyword>
<dbReference type="EMBL" id="CP045725">
    <property type="protein sequence ID" value="QGF22916.1"/>
    <property type="molecule type" value="Genomic_DNA"/>
</dbReference>
<comment type="similarity">
    <text evidence="2">Belongs to the CobH/CbiC family.</text>
</comment>
<comment type="pathway">
    <text evidence="1">Cofactor biosynthesis; adenosylcobalamin biosynthesis.</text>
</comment>